<keyword evidence="2" id="KW-1185">Reference proteome</keyword>
<feature type="non-terminal residue" evidence="1">
    <location>
        <position position="1"/>
    </location>
</feature>
<dbReference type="EMBL" id="PKSL01000018">
    <property type="protein sequence ID" value="POW14465.1"/>
    <property type="molecule type" value="Genomic_DNA"/>
</dbReference>
<reference evidence="1" key="1">
    <citation type="submission" date="2017-12" db="EMBL/GenBank/DDBJ databases">
        <title>Gene loss provides genomic basis for host adaptation in cereal stripe rust fungi.</title>
        <authorList>
            <person name="Xia C."/>
        </authorList>
    </citation>
    <scope>NUCLEOTIDE SEQUENCE [LARGE SCALE GENOMIC DNA]</scope>
    <source>
        <strain evidence="1">93-210</strain>
    </source>
</reference>
<sequence length="100" mass="10830">DQHPPAQPTKESSLLARLSNSPGFGADFLDIKIVAALAENTGLKNLKRLQAYLKAELYLVAIKNQIYAALFYTHLLVKSTACKVQQDDGGDNNGDSLPSD</sequence>
<proteinExistence type="predicted"/>
<gene>
    <name evidence="1" type="ORF">PSTT_02882</name>
</gene>
<name>A0A2S4VY54_9BASI</name>
<dbReference type="AlphaFoldDB" id="A0A2S4VY54"/>
<evidence type="ECO:0000313" key="2">
    <source>
        <dbReference type="Proteomes" id="UP000239156"/>
    </source>
</evidence>
<protein>
    <submittedName>
        <fullName evidence="1">Uncharacterized protein</fullName>
    </submittedName>
</protein>
<organism evidence="1 2">
    <name type="scientific">Puccinia striiformis</name>
    <dbReference type="NCBI Taxonomy" id="27350"/>
    <lineage>
        <taxon>Eukaryota</taxon>
        <taxon>Fungi</taxon>
        <taxon>Dikarya</taxon>
        <taxon>Basidiomycota</taxon>
        <taxon>Pucciniomycotina</taxon>
        <taxon>Pucciniomycetes</taxon>
        <taxon>Pucciniales</taxon>
        <taxon>Pucciniaceae</taxon>
        <taxon>Puccinia</taxon>
    </lineage>
</organism>
<comment type="caution">
    <text evidence="1">The sequence shown here is derived from an EMBL/GenBank/DDBJ whole genome shotgun (WGS) entry which is preliminary data.</text>
</comment>
<accession>A0A2S4VY54</accession>
<dbReference type="Proteomes" id="UP000239156">
    <property type="component" value="Unassembled WGS sequence"/>
</dbReference>
<evidence type="ECO:0000313" key="1">
    <source>
        <dbReference type="EMBL" id="POW14465.1"/>
    </source>
</evidence>
<dbReference type="VEuPathDB" id="FungiDB:PSTT_02882"/>